<dbReference type="AlphaFoldDB" id="A0A6L6WX68"/>
<protein>
    <recommendedName>
        <fullName evidence="5">Secreted protein</fullName>
    </recommendedName>
</protein>
<name>A0A6L6WX68_9ACTN</name>
<evidence type="ECO:0000313" key="3">
    <source>
        <dbReference type="EMBL" id="MVO85666.1"/>
    </source>
</evidence>
<evidence type="ECO:0000256" key="2">
    <source>
        <dbReference type="SAM" id="SignalP"/>
    </source>
</evidence>
<dbReference type="Proteomes" id="UP000483802">
    <property type="component" value="Unassembled WGS sequence"/>
</dbReference>
<reference evidence="3 4" key="1">
    <citation type="submission" date="2019-11" db="EMBL/GenBank/DDBJ databases">
        <title>Streptomyces typhae sp. nov., a novel endophytic actinomycete isolated from the root of cattail pollen (Typha angustifolia L.).</title>
        <authorList>
            <person name="Peng C."/>
        </authorList>
    </citation>
    <scope>NUCLEOTIDE SEQUENCE [LARGE SCALE GENOMIC DNA]</scope>
    <source>
        <strain evidence="4">p1417</strain>
    </source>
</reference>
<keyword evidence="4" id="KW-1185">Reference proteome</keyword>
<evidence type="ECO:0000313" key="4">
    <source>
        <dbReference type="Proteomes" id="UP000483802"/>
    </source>
</evidence>
<sequence length="142" mass="14314">MQQRTRSARLAASLLSAVVAVLAFAVPSRASTVATAGPAAARAWVAAAPDATAGSPGRQRPAAHGPHPSYGKDGPRAVHATAAHLHHLQIPHPPGPGTAGGGTHDVPHRALGGPDARLHPATPPTRFADAAPEPRGPPSRRS</sequence>
<feature type="chain" id="PRO_5026769198" description="Secreted protein" evidence="2">
    <location>
        <begin position="26"/>
        <end position="142"/>
    </location>
</feature>
<evidence type="ECO:0000256" key="1">
    <source>
        <dbReference type="SAM" id="MobiDB-lite"/>
    </source>
</evidence>
<evidence type="ECO:0008006" key="5">
    <source>
        <dbReference type="Google" id="ProtNLM"/>
    </source>
</evidence>
<proteinExistence type="predicted"/>
<feature type="signal peptide" evidence="2">
    <location>
        <begin position="1"/>
        <end position="25"/>
    </location>
</feature>
<keyword evidence="2" id="KW-0732">Signal</keyword>
<dbReference type="RefSeq" id="WP_157165668.1">
    <property type="nucleotide sequence ID" value="NZ_WPNZ01000006.1"/>
</dbReference>
<organism evidence="3 4">
    <name type="scientific">Streptomyces typhae</name>
    <dbReference type="NCBI Taxonomy" id="2681492"/>
    <lineage>
        <taxon>Bacteria</taxon>
        <taxon>Bacillati</taxon>
        <taxon>Actinomycetota</taxon>
        <taxon>Actinomycetes</taxon>
        <taxon>Kitasatosporales</taxon>
        <taxon>Streptomycetaceae</taxon>
        <taxon>Streptomyces</taxon>
    </lineage>
</organism>
<dbReference type="EMBL" id="WPNZ01000006">
    <property type="protein sequence ID" value="MVO85666.1"/>
    <property type="molecule type" value="Genomic_DNA"/>
</dbReference>
<gene>
    <name evidence="3" type="ORF">GPA10_13100</name>
</gene>
<accession>A0A6L6WX68</accession>
<feature type="region of interest" description="Disordered" evidence="1">
    <location>
        <begin position="47"/>
        <end position="142"/>
    </location>
</feature>
<comment type="caution">
    <text evidence="3">The sequence shown here is derived from an EMBL/GenBank/DDBJ whole genome shotgun (WGS) entry which is preliminary data.</text>
</comment>